<organism evidence="11 12">
    <name type="scientific">Erythroxylum novogranatense</name>
    <dbReference type="NCBI Taxonomy" id="1862640"/>
    <lineage>
        <taxon>Eukaryota</taxon>
        <taxon>Viridiplantae</taxon>
        <taxon>Streptophyta</taxon>
        <taxon>Embryophyta</taxon>
        <taxon>Tracheophyta</taxon>
        <taxon>Spermatophyta</taxon>
        <taxon>Magnoliopsida</taxon>
        <taxon>eudicotyledons</taxon>
        <taxon>Gunneridae</taxon>
        <taxon>Pentapetalae</taxon>
        <taxon>rosids</taxon>
        <taxon>fabids</taxon>
        <taxon>Malpighiales</taxon>
        <taxon>Erythroxylaceae</taxon>
        <taxon>Erythroxylum</taxon>
    </lineage>
</organism>
<keyword evidence="6" id="KW-0677">Repeat</keyword>
<comment type="caution">
    <text evidence="11">The sequence shown here is derived from an EMBL/GenBank/DDBJ whole genome shotgun (WGS) entry which is preliminary data.</text>
</comment>
<dbReference type="SMART" id="SM00504">
    <property type="entry name" value="Ubox"/>
    <property type="match status" value="1"/>
</dbReference>
<dbReference type="SMART" id="SM00185">
    <property type="entry name" value="ARM"/>
    <property type="match status" value="5"/>
</dbReference>
<dbReference type="InterPro" id="IPR016024">
    <property type="entry name" value="ARM-type_fold"/>
</dbReference>
<dbReference type="PANTHER" id="PTHR23315">
    <property type="entry name" value="U BOX DOMAIN-CONTAINING"/>
    <property type="match status" value="1"/>
</dbReference>
<keyword evidence="12" id="KW-1185">Reference proteome</keyword>
<dbReference type="PROSITE" id="PS50176">
    <property type="entry name" value="ARM_REPEAT"/>
    <property type="match status" value="1"/>
</dbReference>
<feature type="region of interest" description="Disordered" evidence="9">
    <location>
        <begin position="1"/>
        <end position="24"/>
    </location>
</feature>
<keyword evidence="7" id="KW-0833">Ubl conjugation pathway</keyword>
<dbReference type="InterPro" id="IPR000225">
    <property type="entry name" value="Armadillo"/>
</dbReference>
<dbReference type="Gene3D" id="1.25.10.10">
    <property type="entry name" value="Leucine-rich Repeat Variant"/>
    <property type="match status" value="2"/>
</dbReference>
<dbReference type="PANTHER" id="PTHR23315:SF276">
    <property type="entry name" value="U-BOX DOMAIN-CONTAINING PROTEIN 38"/>
    <property type="match status" value="1"/>
</dbReference>
<dbReference type="GO" id="GO:0061630">
    <property type="term" value="F:ubiquitin protein ligase activity"/>
    <property type="evidence" value="ECO:0007669"/>
    <property type="project" value="UniProtKB-EC"/>
</dbReference>
<dbReference type="Proteomes" id="UP001159364">
    <property type="component" value="Linkage Group LG10"/>
</dbReference>
<evidence type="ECO:0000256" key="3">
    <source>
        <dbReference type="ARBA" id="ARBA00004906"/>
    </source>
</evidence>
<dbReference type="SUPFAM" id="SSF48371">
    <property type="entry name" value="ARM repeat"/>
    <property type="match status" value="1"/>
</dbReference>
<keyword evidence="5" id="KW-0808">Transferase</keyword>
<proteinExistence type="predicted"/>
<protein>
    <recommendedName>
        <fullName evidence="4">RING-type E3 ubiquitin transferase</fullName>
        <ecNumber evidence="4">2.3.2.27</ecNumber>
    </recommendedName>
</protein>
<evidence type="ECO:0000256" key="1">
    <source>
        <dbReference type="ARBA" id="ARBA00000900"/>
    </source>
</evidence>
<dbReference type="PROSITE" id="PS51698">
    <property type="entry name" value="U_BOX"/>
    <property type="match status" value="1"/>
</dbReference>
<dbReference type="InterPro" id="IPR058678">
    <property type="entry name" value="ARM_PUB"/>
</dbReference>
<evidence type="ECO:0000256" key="5">
    <source>
        <dbReference type="ARBA" id="ARBA00022679"/>
    </source>
</evidence>
<dbReference type="AlphaFoldDB" id="A0AAV8SMV9"/>
<comment type="catalytic activity">
    <reaction evidence="1">
        <text>S-ubiquitinyl-[E2 ubiquitin-conjugating enzyme]-L-cysteine + [acceptor protein]-L-lysine = [E2 ubiquitin-conjugating enzyme]-L-cysteine + N(6)-ubiquitinyl-[acceptor protein]-L-lysine.</text>
        <dbReference type="EC" id="2.3.2.27"/>
    </reaction>
</comment>
<evidence type="ECO:0000259" key="10">
    <source>
        <dbReference type="PROSITE" id="PS51698"/>
    </source>
</evidence>
<reference evidence="11 12" key="1">
    <citation type="submission" date="2021-09" db="EMBL/GenBank/DDBJ databases">
        <title>Genomic insights and catalytic innovation underlie evolution of tropane alkaloids biosynthesis.</title>
        <authorList>
            <person name="Wang Y.-J."/>
            <person name="Tian T."/>
            <person name="Huang J.-P."/>
            <person name="Huang S.-X."/>
        </authorList>
    </citation>
    <scope>NUCLEOTIDE SEQUENCE [LARGE SCALE GENOMIC DNA]</scope>
    <source>
        <strain evidence="11">KIB-2018</strain>
        <tissue evidence="11">Leaf</tissue>
    </source>
</reference>
<dbReference type="GO" id="GO:0016567">
    <property type="term" value="P:protein ubiquitination"/>
    <property type="evidence" value="ECO:0007669"/>
    <property type="project" value="InterPro"/>
</dbReference>
<dbReference type="EMBL" id="JAIWQS010000010">
    <property type="protein sequence ID" value="KAJ8753597.1"/>
    <property type="molecule type" value="Genomic_DNA"/>
</dbReference>
<gene>
    <name evidence="11" type="ORF">K2173_022838</name>
</gene>
<dbReference type="Pfam" id="PF04564">
    <property type="entry name" value="U-box"/>
    <property type="match status" value="1"/>
</dbReference>
<name>A0AAV8SMV9_9ROSI</name>
<feature type="region of interest" description="Disordered" evidence="9">
    <location>
        <begin position="190"/>
        <end position="213"/>
    </location>
</feature>
<dbReference type="EC" id="2.3.2.27" evidence="4"/>
<accession>A0AAV8SMV9</accession>
<evidence type="ECO:0000313" key="12">
    <source>
        <dbReference type="Proteomes" id="UP001159364"/>
    </source>
</evidence>
<dbReference type="InterPro" id="IPR011989">
    <property type="entry name" value="ARM-like"/>
</dbReference>
<sequence>MAKNGKHKWKIFSRRRSPKPTHPPKEFLCPISGSLMSDPVVVSSGQTFERVSVQVSRDLGFIPVLDDGTTPDFTTVIPNLVIKSTILSWCKASGAEEPRAPDYAAVETTVRTKMRESNLWISNQSPTLRVSEVELLQGVVESPPVIFSHAVTEIAHRPHHCYSSSSEESVIVNTESSPFTPLPLETRPACYTSSSNSSSEITQTETLAQSQTFASEEEEITTKLISTEVHEQEQGAISLRKLTKTREESRGSLCSRRLLEALRPLITSHYVVVQTNAVASLVNLSLEKANKLKIVRLGFVPPLIEVLKAGNDESQGHAAGALFSLASEDENKMAIGVLGALQPLMHSLRSENERTRHDSALALYHVSLMRTNRAKLVKLGAVPTLLGMVESRRSVSPVLLILCNLAACDEGRSVMLDANAVAILVEMLREEATRENCVAALWALSRGSLRFTGLAKEARAAEVLRTVEERGNERARQKAKKMLQMLRGKDEEEEEEVDWEGLLGSDGFHRTRHLRNGHGRNSSNF</sequence>
<comment type="function">
    <text evidence="2">Functions as an E3 ubiquitin ligase.</text>
</comment>
<evidence type="ECO:0000256" key="6">
    <source>
        <dbReference type="ARBA" id="ARBA00022737"/>
    </source>
</evidence>
<feature type="domain" description="U-box" evidence="10">
    <location>
        <begin position="22"/>
        <end position="96"/>
    </location>
</feature>
<comment type="pathway">
    <text evidence="3">Protein modification; protein ubiquitination.</text>
</comment>
<evidence type="ECO:0000256" key="7">
    <source>
        <dbReference type="ARBA" id="ARBA00022786"/>
    </source>
</evidence>
<feature type="compositionally biased region" description="Polar residues" evidence="9">
    <location>
        <begin position="200"/>
        <end position="213"/>
    </location>
</feature>
<dbReference type="FunFam" id="3.30.40.10:FF:000565">
    <property type="entry name" value="RING-type E3 ubiquitin transferase"/>
    <property type="match status" value="1"/>
</dbReference>
<evidence type="ECO:0000313" key="11">
    <source>
        <dbReference type="EMBL" id="KAJ8753597.1"/>
    </source>
</evidence>
<feature type="compositionally biased region" description="Basic residues" evidence="9">
    <location>
        <begin position="1"/>
        <end position="19"/>
    </location>
</feature>
<dbReference type="InterPro" id="IPR003613">
    <property type="entry name" value="Ubox_domain"/>
</dbReference>
<dbReference type="Gene3D" id="3.30.40.10">
    <property type="entry name" value="Zinc/RING finger domain, C3HC4 (zinc finger)"/>
    <property type="match status" value="1"/>
</dbReference>
<dbReference type="SUPFAM" id="SSF57850">
    <property type="entry name" value="RING/U-box"/>
    <property type="match status" value="1"/>
</dbReference>
<dbReference type="InterPro" id="IPR013083">
    <property type="entry name" value="Znf_RING/FYVE/PHD"/>
</dbReference>
<evidence type="ECO:0000256" key="2">
    <source>
        <dbReference type="ARBA" id="ARBA00003861"/>
    </source>
</evidence>
<evidence type="ECO:0000256" key="4">
    <source>
        <dbReference type="ARBA" id="ARBA00012483"/>
    </source>
</evidence>
<feature type="repeat" description="ARM" evidence="8">
    <location>
        <begin position="298"/>
        <end position="335"/>
    </location>
</feature>
<evidence type="ECO:0000256" key="8">
    <source>
        <dbReference type="PROSITE-ProRule" id="PRU00259"/>
    </source>
</evidence>
<evidence type="ECO:0000256" key="9">
    <source>
        <dbReference type="SAM" id="MobiDB-lite"/>
    </source>
</evidence>
<dbReference type="Pfam" id="PF25598">
    <property type="entry name" value="ARM_PUB"/>
    <property type="match status" value="1"/>
</dbReference>